<evidence type="ECO:0000313" key="1">
    <source>
        <dbReference type="EMBL" id="KAK0726850.1"/>
    </source>
</evidence>
<organism evidence="1 2">
    <name type="scientific">Lasiosphaeria miniovina</name>
    <dbReference type="NCBI Taxonomy" id="1954250"/>
    <lineage>
        <taxon>Eukaryota</taxon>
        <taxon>Fungi</taxon>
        <taxon>Dikarya</taxon>
        <taxon>Ascomycota</taxon>
        <taxon>Pezizomycotina</taxon>
        <taxon>Sordariomycetes</taxon>
        <taxon>Sordariomycetidae</taxon>
        <taxon>Sordariales</taxon>
        <taxon>Lasiosphaeriaceae</taxon>
        <taxon>Lasiosphaeria</taxon>
    </lineage>
</organism>
<dbReference type="GeneID" id="85328092"/>
<dbReference type="PANTHER" id="PTHR10622:SF10">
    <property type="entry name" value="HET DOMAIN-CONTAINING PROTEIN"/>
    <property type="match status" value="1"/>
</dbReference>
<reference evidence="1" key="1">
    <citation type="submission" date="2023-06" db="EMBL/GenBank/DDBJ databases">
        <title>Genome-scale phylogeny and comparative genomics of the fungal order Sordariales.</title>
        <authorList>
            <consortium name="Lawrence Berkeley National Laboratory"/>
            <person name="Hensen N."/>
            <person name="Bonometti L."/>
            <person name="Westerberg I."/>
            <person name="Brannstrom I.O."/>
            <person name="Guillou S."/>
            <person name="Cros-Aarteil S."/>
            <person name="Calhoun S."/>
            <person name="Haridas S."/>
            <person name="Kuo A."/>
            <person name="Mondo S."/>
            <person name="Pangilinan J."/>
            <person name="Riley R."/>
            <person name="LaButti K."/>
            <person name="Andreopoulos B."/>
            <person name="Lipzen A."/>
            <person name="Chen C."/>
            <person name="Yanf M."/>
            <person name="Daum C."/>
            <person name="Ng V."/>
            <person name="Clum A."/>
            <person name="Steindorff A."/>
            <person name="Ohm R."/>
            <person name="Martin F."/>
            <person name="Silar P."/>
            <person name="Natvig D."/>
            <person name="Lalanne C."/>
            <person name="Gautier V."/>
            <person name="Ament-velasquez S.L."/>
            <person name="Kruys A."/>
            <person name="Hutchinson M.I."/>
            <person name="Powell A.J."/>
            <person name="Barry K."/>
            <person name="Miller A.N."/>
            <person name="Grigoriev I.V."/>
            <person name="Debuchy R."/>
            <person name="Gladieux P."/>
            <person name="Thoren M.H."/>
            <person name="Johannesson H."/>
        </authorList>
    </citation>
    <scope>NUCLEOTIDE SEQUENCE</scope>
    <source>
        <strain evidence="1">SMH2392-1A</strain>
    </source>
</reference>
<name>A0AA40B366_9PEZI</name>
<dbReference type="Proteomes" id="UP001172101">
    <property type="component" value="Unassembled WGS sequence"/>
</dbReference>
<dbReference type="PANTHER" id="PTHR10622">
    <property type="entry name" value="HET DOMAIN-CONTAINING PROTEIN"/>
    <property type="match status" value="1"/>
</dbReference>
<gene>
    <name evidence="1" type="ORF">B0T26DRAFT_747240</name>
</gene>
<sequence length="139" mass="15641">MPSSLDASPQYADQRLEEFHSSNVPRYACLSHTWGANEIDTICIDKSSSSAELSETINYFLQLLSDVSNILKSYLAGTSELKYASIARRMLWASKGNTTRSEDLVYSLIGIFDVHIPFLYGEGDRAFLRLQQEINHVSL</sequence>
<evidence type="ECO:0008006" key="3">
    <source>
        <dbReference type="Google" id="ProtNLM"/>
    </source>
</evidence>
<protein>
    <recommendedName>
        <fullName evidence="3">Heterokaryon incompatibility domain-containing protein</fullName>
    </recommendedName>
</protein>
<comment type="caution">
    <text evidence="1">The sequence shown here is derived from an EMBL/GenBank/DDBJ whole genome shotgun (WGS) entry which is preliminary data.</text>
</comment>
<dbReference type="RefSeq" id="XP_060299706.1">
    <property type="nucleotide sequence ID" value="XM_060444822.1"/>
</dbReference>
<accession>A0AA40B366</accession>
<dbReference type="AlphaFoldDB" id="A0AA40B366"/>
<proteinExistence type="predicted"/>
<keyword evidence="2" id="KW-1185">Reference proteome</keyword>
<dbReference type="EMBL" id="JAUIRO010000002">
    <property type="protein sequence ID" value="KAK0726850.1"/>
    <property type="molecule type" value="Genomic_DNA"/>
</dbReference>
<evidence type="ECO:0000313" key="2">
    <source>
        <dbReference type="Proteomes" id="UP001172101"/>
    </source>
</evidence>